<reference evidence="1 2" key="1">
    <citation type="submission" date="2016-10" db="EMBL/GenBank/DDBJ databases">
        <authorList>
            <person name="de Groot N.N."/>
        </authorList>
    </citation>
    <scope>NUCLEOTIDE SEQUENCE [LARGE SCALE GENOMIC DNA]</scope>
    <source>
        <strain evidence="1 2">LMG 25475</strain>
    </source>
</reference>
<dbReference type="Proteomes" id="UP000243378">
    <property type="component" value="Unassembled WGS sequence"/>
</dbReference>
<dbReference type="AlphaFoldDB" id="A0A1G7RDH2"/>
<proteinExistence type="predicted"/>
<gene>
    <name evidence="1" type="ORF">SAMN05216381_3081</name>
</gene>
<protein>
    <submittedName>
        <fullName evidence="1">Thioredoxin</fullName>
    </submittedName>
</protein>
<dbReference type="Gene3D" id="3.40.30.10">
    <property type="entry name" value="Glutaredoxin"/>
    <property type="match status" value="1"/>
</dbReference>
<dbReference type="RefSeq" id="WP_092369589.1">
    <property type="nucleotide sequence ID" value="NZ_FNBM01000007.1"/>
</dbReference>
<evidence type="ECO:0000313" key="2">
    <source>
        <dbReference type="Proteomes" id="UP000243378"/>
    </source>
</evidence>
<sequence length="172" mass="19174">MPHYQELVAIGEPFEAFVSRGLPTEIAAVHSARAQLDAAENVSANTRRRLAAVQGRYHLLAAAEMWCPDCQLNLTAMDHLQRTQPKVTLAIISKGRAEHDLSDQLKLERIPIPLVLVLDERFELIGRFVEQPQAVITGGEAIKPDYRAGRYLHSTLDDLLAIIEAHEQPARP</sequence>
<organism evidence="1 2">
    <name type="scientific">Phytopseudomonas seleniipraecipitans</name>
    <dbReference type="NCBI Taxonomy" id="640205"/>
    <lineage>
        <taxon>Bacteria</taxon>
        <taxon>Pseudomonadati</taxon>
        <taxon>Pseudomonadota</taxon>
        <taxon>Gammaproteobacteria</taxon>
        <taxon>Pseudomonadales</taxon>
        <taxon>Pseudomonadaceae</taxon>
        <taxon>Phytopseudomonas</taxon>
    </lineage>
</organism>
<dbReference type="SUPFAM" id="SSF52833">
    <property type="entry name" value="Thioredoxin-like"/>
    <property type="match status" value="1"/>
</dbReference>
<dbReference type="EMBL" id="FNBM01000007">
    <property type="protein sequence ID" value="SDG08773.1"/>
    <property type="molecule type" value="Genomic_DNA"/>
</dbReference>
<accession>A0A1G7RDH2</accession>
<dbReference type="Pfam" id="PF14595">
    <property type="entry name" value="Thioredoxin_9"/>
    <property type="match status" value="1"/>
</dbReference>
<name>A0A1G7RDH2_9GAMM</name>
<evidence type="ECO:0000313" key="1">
    <source>
        <dbReference type="EMBL" id="SDG08773.1"/>
    </source>
</evidence>
<dbReference type="STRING" id="640205.SAMN05216381_3081"/>
<dbReference type="OrthoDB" id="6120799at2"/>
<dbReference type="InterPro" id="IPR036249">
    <property type="entry name" value="Thioredoxin-like_sf"/>
</dbReference>